<keyword evidence="3" id="KW-1185">Reference proteome</keyword>
<dbReference type="PANTHER" id="PTHR44329:SF304">
    <property type="entry name" value="MITOGEN-ACTIVATED PROTEIN KINASE KINASE KINASE 13-LIKE ISOFORM X1"/>
    <property type="match status" value="1"/>
</dbReference>
<dbReference type="PRINTS" id="PR00109">
    <property type="entry name" value="TYRKINASE"/>
</dbReference>
<organism evidence="3 4">
    <name type="scientific">Trichobilharzia regenti</name>
    <name type="common">Nasal bird schistosome</name>
    <dbReference type="NCBI Taxonomy" id="157069"/>
    <lineage>
        <taxon>Eukaryota</taxon>
        <taxon>Metazoa</taxon>
        <taxon>Spiralia</taxon>
        <taxon>Lophotrochozoa</taxon>
        <taxon>Platyhelminthes</taxon>
        <taxon>Trematoda</taxon>
        <taxon>Digenea</taxon>
        <taxon>Strigeidida</taxon>
        <taxon>Schistosomatoidea</taxon>
        <taxon>Schistosomatidae</taxon>
        <taxon>Trichobilharzia</taxon>
    </lineage>
</organism>
<dbReference type="Pfam" id="PF07714">
    <property type="entry name" value="PK_Tyr_Ser-Thr"/>
    <property type="match status" value="1"/>
</dbReference>
<dbReference type="PROSITE" id="PS50011">
    <property type="entry name" value="PROTEIN_KINASE_DOM"/>
    <property type="match status" value="1"/>
</dbReference>
<dbReference type="PANTHER" id="PTHR44329">
    <property type="entry name" value="SERINE/THREONINE-PROTEIN KINASE TNNI3K-RELATED"/>
    <property type="match status" value="1"/>
</dbReference>
<proteinExistence type="predicted"/>
<evidence type="ECO:0000256" key="1">
    <source>
        <dbReference type="SAM" id="Coils"/>
    </source>
</evidence>
<dbReference type="GO" id="GO:0005737">
    <property type="term" value="C:cytoplasm"/>
    <property type="evidence" value="ECO:0007669"/>
    <property type="project" value="TreeGrafter"/>
</dbReference>
<feature type="coiled-coil region" evidence="1">
    <location>
        <begin position="244"/>
        <end position="271"/>
    </location>
</feature>
<dbReference type="InterPro" id="IPR000719">
    <property type="entry name" value="Prot_kinase_dom"/>
</dbReference>
<dbReference type="SUPFAM" id="SSF56112">
    <property type="entry name" value="Protein kinase-like (PK-like)"/>
    <property type="match status" value="1"/>
</dbReference>
<name>A0AA85J6H7_TRIRE</name>
<evidence type="ECO:0000313" key="4">
    <source>
        <dbReference type="WBParaSite" id="TREG1_131990.1"/>
    </source>
</evidence>
<accession>A0AA85J6H7</accession>
<sequence>MEYCPYGQLYELIHSGNPISPTLIYAWIKQIADGMHYLHSCKIIHRDLKSPNVLVGYDHILKISDFGASREWTENSTKMSFTGTVAWMAPEIIRNEPCSFKVDVWSYGVLLWELLTGEVPYHNVDSTAILWGVGSEHLRLPVPMTCPTELRVLMKTCWNIKPGNRPSFRQILSHLNATCSSLLQYTDDEFNSLRQLWKEEIAIYLEDIRLEGQCTPKLELMLIRRRREELCHAQDIRRCYDDKRERANELCMELQTLLMECEEEKRKAERERLYYETLIRELDISHQEQQRKHQEVQKSHFDAQKDGSGIFNESGRILKFADLDYNNNNNNNANRKQFSFSTLSTFSLGPQSLSLPVKDNTNGFLPTLKITTNNSRDTTYGTRNLSNRSIVGSMELLRNPYTLSNIYQSSMIKSYPNKPFNIEQLIKKNKKKNYQRMLYNNNNAFNDLFSNNKSVCPFCGNVYSNVDHLNTTLYYNQRRAFTLSMLEYEFLKTKKKLDLDGTTTTTFSPFIVDDALNGLQLSSPLICSTRKQFASTNSIHFLVPPPPAYDTIMKSPNMYKCHQYAASPTAPPATLSSSSSATVTNGTSNTTTYACLINQQDYGDYKSIKQHKRYRQTNLTANRLHTVTSSSSLSMSLSPVMSVNYRIKTATTTTNTSTTDAMMTTTATCVNKKNTNTSLSISNNNKIHSSVLLNPLINFLPINDDAQSKIQKKYKHLSVVSPSPSTFSSNYSPVDTVKMNKRKFDDTNDLLNPYSNFSTHDDGIKLSKLQQPVHNHDDNCNMNHVKLNHYTFNYPLQSSFSHDSLLQFYNLKKSQFAYNTENEHCSGLKRKVFHHLSKASSCQSIRSCITPHTNIYDYYNKSSSDYVLSSPQLSSSSMCDLRNVHFTWEDLYSYHITSGINNKYPASQSEISGFSQKTVIQNIPTSSSSSTDHASQASKVNNFLNESYCFIRLYG</sequence>
<reference evidence="3" key="1">
    <citation type="submission" date="2022-06" db="EMBL/GenBank/DDBJ databases">
        <authorList>
            <person name="Berger JAMES D."/>
            <person name="Berger JAMES D."/>
        </authorList>
    </citation>
    <scope>NUCLEOTIDE SEQUENCE [LARGE SCALE GENOMIC DNA]</scope>
</reference>
<dbReference type="InterPro" id="IPR008271">
    <property type="entry name" value="Ser/Thr_kinase_AS"/>
</dbReference>
<feature type="domain" description="Protein kinase" evidence="2">
    <location>
        <begin position="1"/>
        <end position="177"/>
    </location>
</feature>
<dbReference type="InterPro" id="IPR011009">
    <property type="entry name" value="Kinase-like_dom_sf"/>
</dbReference>
<evidence type="ECO:0000259" key="2">
    <source>
        <dbReference type="PROSITE" id="PS50011"/>
    </source>
</evidence>
<dbReference type="SMART" id="SM00220">
    <property type="entry name" value="S_TKc"/>
    <property type="match status" value="1"/>
</dbReference>
<dbReference type="WBParaSite" id="TREG1_131990.1">
    <property type="protein sequence ID" value="TREG1_131990.1"/>
    <property type="gene ID" value="TREG1_131990"/>
</dbReference>
<evidence type="ECO:0000313" key="3">
    <source>
        <dbReference type="Proteomes" id="UP000050795"/>
    </source>
</evidence>
<dbReference type="InterPro" id="IPR051681">
    <property type="entry name" value="Ser/Thr_Kinases-Pseudokinases"/>
</dbReference>
<dbReference type="GO" id="GO:0004674">
    <property type="term" value="F:protein serine/threonine kinase activity"/>
    <property type="evidence" value="ECO:0007669"/>
    <property type="project" value="TreeGrafter"/>
</dbReference>
<dbReference type="AlphaFoldDB" id="A0AA85J6H7"/>
<dbReference type="GO" id="GO:0005524">
    <property type="term" value="F:ATP binding"/>
    <property type="evidence" value="ECO:0007669"/>
    <property type="project" value="InterPro"/>
</dbReference>
<keyword evidence="1" id="KW-0175">Coiled coil</keyword>
<dbReference type="Proteomes" id="UP000050795">
    <property type="component" value="Unassembled WGS sequence"/>
</dbReference>
<dbReference type="PROSITE" id="PS00108">
    <property type="entry name" value="PROTEIN_KINASE_ST"/>
    <property type="match status" value="1"/>
</dbReference>
<dbReference type="Gene3D" id="1.10.510.10">
    <property type="entry name" value="Transferase(Phosphotransferase) domain 1"/>
    <property type="match status" value="1"/>
</dbReference>
<reference evidence="4" key="2">
    <citation type="submission" date="2023-11" db="UniProtKB">
        <authorList>
            <consortium name="WormBaseParasite"/>
        </authorList>
    </citation>
    <scope>IDENTIFICATION</scope>
</reference>
<protein>
    <recommendedName>
        <fullName evidence="2">Protein kinase domain-containing protein</fullName>
    </recommendedName>
</protein>
<dbReference type="InterPro" id="IPR001245">
    <property type="entry name" value="Ser-Thr/Tyr_kinase_cat_dom"/>
</dbReference>